<evidence type="ECO:0000256" key="1">
    <source>
        <dbReference type="ARBA" id="ARBA00022737"/>
    </source>
</evidence>
<evidence type="ECO:0000313" key="5">
    <source>
        <dbReference type="Proteomes" id="UP001190700"/>
    </source>
</evidence>
<dbReference type="PANTHER" id="PTHR19871:SF40">
    <property type="entry name" value="TETRATRICOPEPTIDE REPEAT PROTEIN 41-RELATED"/>
    <property type="match status" value="1"/>
</dbReference>
<protein>
    <recommendedName>
        <fullName evidence="3">Nephrocystin 3-like N-terminal domain-containing protein</fullName>
    </recommendedName>
</protein>
<dbReference type="PANTHER" id="PTHR19871">
    <property type="entry name" value="BETA TRANSDUCIN-RELATED PROTEIN"/>
    <property type="match status" value="1"/>
</dbReference>
<feature type="domain" description="Nephrocystin 3-like N-terminal" evidence="3">
    <location>
        <begin position="102"/>
        <end position="210"/>
    </location>
</feature>
<dbReference type="InterPro" id="IPR052752">
    <property type="entry name" value="NACHT-WD_repeat"/>
</dbReference>
<keyword evidence="1" id="KW-0677">Repeat</keyword>
<name>A0AAE0FS79_9CHLO</name>
<accession>A0AAE0FS79</accession>
<evidence type="ECO:0000256" key="2">
    <source>
        <dbReference type="SAM" id="MobiDB-lite"/>
    </source>
</evidence>
<organism evidence="4 5">
    <name type="scientific">Cymbomonas tetramitiformis</name>
    <dbReference type="NCBI Taxonomy" id="36881"/>
    <lineage>
        <taxon>Eukaryota</taxon>
        <taxon>Viridiplantae</taxon>
        <taxon>Chlorophyta</taxon>
        <taxon>Pyramimonadophyceae</taxon>
        <taxon>Pyramimonadales</taxon>
        <taxon>Pyramimonadaceae</taxon>
        <taxon>Cymbomonas</taxon>
    </lineage>
</organism>
<dbReference type="AlphaFoldDB" id="A0AAE0FS79"/>
<dbReference type="Gene3D" id="3.40.50.300">
    <property type="entry name" value="P-loop containing nucleotide triphosphate hydrolases"/>
    <property type="match status" value="1"/>
</dbReference>
<dbReference type="Proteomes" id="UP001190700">
    <property type="component" value="Unassembled WGS sequence"/>
</dbReference>
<keyword evidence="5" id="KW-1185">Reference proteome</keyword>
<dbReference type="Pfam" id="PF24883">
    <property type="entry name" value="NPHP3_N"/>
    <property type="match status" value="1"/>
</dbReference>
<dbReference type="InterPro" id="IPR027417">
    <property type="entry name" value="P-loop_NTPase"/>
</dbReference>
<dbReference type="EMBL" id="LGRX02014656">
    <property type="protein sequence ID" value="KAK3264291.1"/>
    <property type="molecule type" value="Genomic_DNA"/>
</dbReference>
<comment type="caution">
    <text evidence="4">The sequence shown here is derived from an EMBL/GenBank/DDBJ whole genome shotgun (WGS) entry which is preliminary data.</text>
</comment>
<proteinExistence type="predicted"/>
<gene>
    <name evidence="4" type="ORF">CYMTET_26960</name>
</gene>
<feature type="region of interest" description="Disordered" evidence="2">
    <location>
        <begin position="1"/>
        <end position="30"/>
    </location>
</feature>
<reference evidence="4 5" key="1">
    <citation type="journal article" date="2015" name="Genome Biol. Evol.">
        <title>Comparative Genomics of a Bacterivorous Green Alga Reveals Evolutionary Causalities and Consequences of Phago-Mixotrophic Mode of Nutrition.</title>
        <authorList>
            <person name="Burns J.A."/>
            <person name="Paasch A."/>
            <person name="Narechania A."/>
            <person name="Kim E."/>
        </authorList>
    </citation>
    <scope>NUCLEOTIDE SEQUENCE [LARGE SCALE GENOMIC DNA]</scope>
    <source>
        <strain evidence="4 5">PLY_AMNH</strain>
    </source>
</reference>
<sequence length="523" mass="59183">MKRLKSKSFRMDQPMKKLKSRAASPGRPQVLPVYMGGHGTVRAREILQESVEDVLREVLPAHDALSVCKMHRHVAAATVDSYVQPKSVIREVRSYLNTSKLDGKPLVVTGAQGCGKTALLAHIIAREVETSDFKVVAPFFLRGTPGGTDLGHLVDSLSQEICSGLPTPTERSLKLLRKFPIFDRLLQAFILCATFPDVNVLVVVDGLEDISIDMAMLAPEEQAEQRQMEETGNAVVLPLMQLAWLPMQLPPNVKMVVSMVDASASQLTLEWIEALEEFECKLVTISHLNKSLYKDVVDSMLRRNDTLDLQERQQYMVVFEDLWEHKHLRSPFALNLFILEIVGPGEEDDYIAELVLAAGNRSLLRRVLQRLLYVFDWLPASMPANTLQLLWAAGPQGIAPDELLDVARQLCEAPQLHQLHWQTLYHAMNRLGLVRRAGGMVWLSSRMMQDAVASEFFTGKPPAQRQAHRALFRTLEMFYIEKVTARTKIDMVDASKRIRNTVADHEFLRHKRLMKYYRAKGKS</sequence>
<evidence type="ECO:0000259" key="3">
    <source>
        <dbReference type="Pfam" id="PF24883"/>
    </source>
</evidence>
<evidence type="ECO:0000313" key="4">
    <source>
        <dbReference type="EMBL" id="KAK3264291.1"/>
    </source>
</evidence>
<dbReference type="InterPro" id="IPR056884">
    <property type="entry name" value="NPHP3-like_N"/>
</dbReference>
<dbReference type="SUPFAM" id="SSF52540">
    <property type="entry name" value="P-loop containing nucleoside triphosphate hydrolases"/>
    <property type="match status" value="1"/>
</dbReference>